<dbReference type="Proteomes" id="UP000622797">
    <property type="component" value="Unassembled WGS sequence"/>
</dbReference>
<reference evidence="5" key="1">
    <citation type="journal article" date="2020" name="BMC Genomics">
        <title>Correction to: Identification and distribution of gene clusters required for synthesis of sphingolipid metabolism inhibitors in diverse species of the filamentous fungus Fusarium.</title>
        <authorList>
            <person name="Kim H.S."/>
            <person name="Lohmar J.M."/>
            <person name="Busman M."/>
            <person name="Brown D.W."/>
            <person name="Naumann T.A."/>
            <person name="Divon H.H."/>
            <person name="Lysoe E."/>
            <person name="Uhlig S."/>
            <person name="Proctor R.H."/>
        </authorList>
    </citation>
    <scope>NUCLEOTIDE SEQUENCE</scope>
    <source>
        <strain evidence="5">NRRL 20472</strain>
    </source>
</reference>
<reference evidence="5" key="2">
    <citation type="submission" date="2020-05" db="EMBL/GenBank/DDBJ databases">
        <authorList>
            <person name="Kim H.-S."/>
            <person name="Proctor R.H."/>
            <person name="Brown D.W."/>
        </authorList>
    </citation>
    <scope>NUCLEOTIDE SEQUENCE</scope>
    <source>
        <strain evidence="5">NRRL 20472</strain>
    </source>
</reference>
<evidence type="ECO:0000313" key="6">
    <source>
        <dbReference type="Proteomes" id="UP000622797"/>
    </source>
</evidence>
<dbReference type="GO" id="GO:0000981">
    <property type="term" value="F:DNA-binding transcription factor activity, RNA polymerase II-specific"/>
    <property type="evidence" value="ECO:0007669"/>
    <property type="project" value="InterPro"/>
</dbReference>
<name>A0A8H4WWP9_9HYPO</name>
<feature type="compositionally biased region" description="Polar residues" evidence="3">
    <location>
        <begin position="200"/>
        <end position="211"/>
    </location>
</feature>
<proteinExistence type="predicted"/>
<dbReference type="CDD" id="cd00067">
    <property type="entry name" value="GAL4"/>
    <property type="match status" value="1"/>
</dbReference>
<dbReference type="InterPro" id="IPR021858">
    <property type="entry name" value="Fun_TF"/>
</dbReference>
<dbReference type="PROSITE" id="PS50048">
    <property type="entry name" value="ZN2_CY6_FUNGAL_2"/>
    <property type="match status" value="1"/>
</dbReference>
<evidence type="ECO:0000256" key="3">
    <source>
        <dbReference type="SAM" id="MobiDB-lite"/>
    </source>
</evidence>
<dbReference type="Gene3D" id="4.10.240.10">
    <property type="entry name" value="Zn(2)-C6 fungal-type DNA-binding domain"/>
    <property type="match status" value="1"/>
</dbReference>
<protein>
    <recommendedName>
        <fullName evidence="4">Zn(2)-C6 fungal-type domain-containing protein</fullName>
    </recommendedName>
</protein>
<dbReference type="SUPFAM" id="SSF57701">
    <property type="entry name" value="Zn2/Cys6 DNA-binding domain"/>
    <property type="match status" value="1"/>
</dbReference>
<dbReference type="PANTHER" id="PTHR37534">
    <property type="entry name" value="TRANSCRIPTIONAL ACTIVATOR PROTEIN UGA3"/>
    <property type="match status" value="1"/>
</dbReference>
<dbReference type="OrthoDB" id="10054429at2759"/>
<dbReference type="InterPro" id="IPR036864">
    <property type="entry name" value="Zn2-C6_fun-type_DNA-bd_sf"/>
</dbReference>
<keyword evidence="6" id="KW-1185">Reference proteome</keyword>
<dbReference type="PANTHER" id="PTHR37534:SF11">
    <property type="entry name" value="ZN(II)2CYS6 TRANSCRIPTION FACTOR (EUROFUNG)"/>
    <property type="match status" value="1"/>
</dbReference>
<evidence type="ECO:0000256" key="2">
    <source>
        <dbReference type="ARBA" id="ARBA00023242"/>
    </source>
</evidence>
<evidence type="ECO:0000256" key="1">
    <source>
        <dbReference type="ARBA" id="ARBA00004123"/>
    </source>
</evidence>
<dbReference type="GO" id="GO:0045944">
    <property type="term" value="P:positive regulation of transcription by RNA polymerase II"/>
    <property type="evidence" value="ECO:0007669"/>
    <property type="project" value="TreeGrafter"/>
</dbReference>
<keyword evidence="2" id="KW-0539">Nucleus</keyword>
<dbReference type="AlphaFoldDB" id="A0A8H4WWP9"/>
<feature type="domain" description="Zn(2)-C6 fungal-type" evidence="4">
    <location>
        <begin position="22"/>
        <end position="50"/>
    </location>
</feature>
<dbReference type="GO" id="GO:0008270">
    <property type="term" value="F:zinc ion binding"/>
    <property type="evidence" value="ECO:0007669"/>
    <property type="project" value="InterPro"/>
</dbReference>
<evidence type="ECO:0000259" key="4">
    <source>
        <dbReference type="PROSITE" id="PS50048"/>
    </source>
</evidence>
<organism evidence="5 6">
    <name type="scientific">Fusarium sarcochroum</name>
    <dbReference type="NCBI Taxonomy" id="1208366"/>
    <lineage>
        <taxon>Eukaryota</taxon>
        <taxon>Fungi</taxon>
        <taxon>Dikarya</taxon>
        <taxon>Ascomycota</taxon>
        <taxon>Pezizomycotina</taxon>
        <taxon>Sordariomycetes</taxon>
        <taxon>Hypocreomycetidae</taxon>
        <taxon>Hypocreales</taxon>
        <taxon>Nectriaceae</taxon>
        <taxon>Fusarium</taxon>
        <taxon>Fusarium lateritium species complex</taxon>
    </lineage>
</organism>
<comment type="caution">
    <text evidence="5">The sequence shown here is derived from an EMBL/GenBank/DDBJ whole genome shotgun (WGS) entry which is preliminary data.</text>
</comment>
<dbReference type="Pfam" id="PF00172">
    <property type="entry name" value="Zn_clus"/>
    <property type="match status" value="1"/>
</dbReference>
<dbReference type="Pfam" id="PF11951">
    <property type="entry name" value="Fungal_trans_2"/>
    <property type="match status" value="1"/>
</dbReference>
<dbReference type="GO" id="GO:0000976">
    <property type="term" value="F:transcription cis-regulatory region binding"/>
    <property type="evidence" value="ECO:0007669"/>
    <property type="project" value="TreeGrafter"/>
</dbReference>
<dbReference type="EMBL" id="JABEXW010000864">
    <property type="protein sequence ID" value="KAF4952820.1"/>
    <property type="molecule type" value="Genomic_DNA"/>
</dbReference>
<sequence length="710" mass="80135">MPPAKAMPKPYSRRPIQKSFFGCARCKARKIKCDEKKPSCTQCGAKRINCPGYPLQPRLRWSRKHEILESDQFVSINRSRPRPETEQHASIASPTSPLGEGRERSQNNDRAELVENVRVHKPNASGSISNYDRHASSLEEDPLISTRGTLSSQTEDLPVEWEWGADLLHAFLAPDDHTSLFFHHPSSTSGSSHPSPASSLRLQQETSPNNEAEQDLTIPGTYDELFTFGTEDSNSISRLRVPNCDFTTPESLKGDGKRIQFQMTPQLAHVPGELVTFYFSVVCPILSTFDSEHNLFRSFIVQRWQASPLIFHTIQSMAAAKLVWLTPDMKAHAFHYRSMALNTLDTTLTKSTRWNSEILFAILMLGISSCWFDISDLGFVYLEAVQQAISNDKVDYMDGCPPLTFFKDALTYWEMISSVVNDKVTFHDYSKTKPPRQDLIVQNRRASVTSPPRVSPHSWTGVASEPQALFTRVARQIRGLRSFETAHTTSGISLDNATDFRGTLKALDEEIWACNLPRLHHISNSGDENTPAIHHLLLAEAYMLANLYQLYFVFGNLRKARVAWIKETTGHRQTKGSWAEEQISSWESLLEEDDGTDKWLRFLGRSVIIRLEQIQTTSGTSCVQALLLLVAASSLYTSEGRDADDDEEVEIRQARQFVLNRLRYLAEANLSVPIRHVTSVVLQIFKRLDVGANVFWMDVLQAMGTLTIIG</sequence>
<dbReference type="SMART" id="SM00066">
    <property type="entry name" value="GAL4"/>
    <property type="match status" value="1"/>
</dbReference>
<gene>
    <name evidence="5" type="ORF">FSARC_12562</name>
</gene>
<dbReference type="InterPro" id="IPR001138">
    <property type="entry name" value="Zn2Cys6_DnaBD"/>
</dbReference>
<evidence type="ECO:0000313" key="5">
    <source>
        <dbReference type="EMBL" id="KAF4952820.1"/>
    </source>
</evidence>
<feature type="region of interest" description="Disordered" evidence="3">
    <location>
        <begin position="183"/>
        <end position="216"/>
    </location>
</feature>
<dbReference type="PROSITE" id="PS00463">
    <property type="entry name" value="ZN2_CY6_FUNGAL_1"/>
    <property type="match status" value="1"/>
</dbReference>
<accession>A0A8H4WWP9</accession>
<dbReference type="GO" id="GO:0005634">
    <property type="term" value="C:nucleus"/>
    <property type="evidence" value="ECO:0007669"/>
    <property type="project" value="UniProtKB-SubCell"/>
</dbReference>
<feature type="compositionally biased region" description="Low complexity" evidence="3">
    <location>
        <begin position="183"/>
        <end position="199"/>
    </location>
</feature>
<comment type="subcellular location">
    <subcellularLocation>
        <location evidence="1">Nucleus</location>
    </subcellularLocation>
</comment>
<feature type="region of interest" description="Disordered" evidence="3">
    <location>
        <begin position="74"/>
        <end position="107"/>
    </location>
</feature>